<dbReference type="Proteomes" id="UP001153076">
    <property type="component" value="Unassembled WGS sequence"/>
</dbReference>
<proteinExistence type="predicted"/>
<gene>
    <name evidence="2" type="ORF">Cgig2_031873</name>
</gene>
<accession>A0A9Q1KSN0</accession>
<comment type="caution">
    <text evidence="2">The sequence shown here is derived from an EMBL/GenBank/DDBJ whole genome shotgun (WGS) entry which is preliminary data.</text>
</comment>
<evidence type="ECO:0000256" key="1">
    <source>
        <dbReference type="SAM" id="MobiDB-lite"/>
    </source>
</evidence>
<dbReference type="OrthoDB" id="693270at2759"/>
<dbReference type="PANTHER" id="PTHR34055">
    <property type="entry name" value="OS09G0491596 PROTEIN"/>
    <property type="match status" value="1"/>
</dbReference>
<feature type="compositionally biased region" description="Basic residues" evidence="1">
    <location>
        <begin position="29"/>
        <end position="38"/>
    </location>
</feature>
<dbReference type="PANTHER" id="PTHR34055:SF1">
    <property type="entry name" value="EXPRESSED PROTEIN"/>
    <property type="match status" value="1"/>
</dbReference>
<feature type="compositionally biased region" description="Basic and acidic residues" evidence="1">
    <location>
        <begin position="50"/>
        <end position="61"/>
    </location>
</feature>
<protein>
    <submittedName>
        <fullName evidence="2">Uncharacterized protein</fullName>
    </submittedName>
</protein>
<dbReference type="EMBL" id="JAKOGI010000032">
    <property type="protein sequence ID" value="KAJ8448149.1"/>
    <property type="molecule type" value="Genomic_DNA"/>
</dbReference>
<organism evidence="2 3">
    <name type="scientific">Carnegiea gigantea</name>
    <dbReference type="NCBI Taxonomy" id="171969"/>
    <lineage>
        <taxon>Eukaryota</taxon>
        <taxon>Viridiplantae</taxon>
        <taxon>Streptophyta</taxon>
        <taxon>Embryophyta</taxon>
        <taxon>Tracheophyta</taxon>
        <taxon>Spermatophyta</taxon>
        <taxon>Magnoliopsida</taxon>
        <taxon>eudicotyledons</taxon>
        <taxon>Gunneridae</taxon>
        <taxon>Pentapetalae</taxon>
        <taxon>Caryophyllales</taxon>
        <taxon>Cactineae</taxon>
        <taxon>Cactaceae</taxon>
        <taxon>Cactoideae</taxon>
        <taxon>Echinocereeae</taxon>
        <taxon>Carnegiea</taxon>
    </lineage>
</organism>
<sequence length="158" mass="17460">MGRGGSIGRNQTLVAASDDPGSRGEKALASKRRGRPQKPLRDEIEEDEQIDKVEENVESSKRLITKNSEDQTDLENETKKRKSPLQFKENADYIEDGVSGGKPSTEDSIKPVTFRQNGSRRKSKPHRAAEVGRIALQYGPSLASFKLLLTILVVTPLS</sequence>
<reference evidence="2" key="1">
    <citation type="submission" date="2022-04" db="EMBL/GenBank/DDBJ databases">
        <title>Carnegiea gigantea Genome sequencing and assembly v2.</title>
        <authorList>
            <person name="Copetti D."/>
            <person name="Sanderson M.J."/>
            <person name="Burquez A."/>
            <person name="Wojciechowski M.F."/>
        </authorList>
    </citation>
    <scope>NUCLEOTIDE SEQUENCE</scope>
    <source>
        <strain evidence="2">SGP5-SGP5p</strain>
        <tissue evidence="2">Aerial part</tissue>
    </source>
</reference>
<keyword evidence="3" id="KW-1185">Reference proteome</keyword>
<feature type="region of interest" description="Disordered" evidence="1">
    <location>
        <begin position="1"/>
        <end position="128"/>
    </location>
</feature>
<dbReference type="AlphaFoldDB" id="A0A9Q1KSN0"/>
<evidence type="ECO:0000313" key="2">
    <source>
        <dbReference type="EMBL" id="KAJ8448149.1"/>
    </source>
</evidence>
<name>A0A9Q1KSN0_9CARY</name>
<evidence type="ECO:0000313" key="3">
    <source>
        <dbReference type="Proteomes" id="UP001153076"/>
    </source>
</evidence>